<dbReference type="EMBL" id="CP043424">
    <property type="protein sequence ID" value="QIW12435.1"/>
    <property type="molecule type" value="Genomic_DNA"/>
</dbReference>
<evidence type="ECO:0000313" key="4">
    <source>
        <dbReference type="Proteomes" id="UP000681131"/>
    </source>
</evidence>
<accession>A0A2Z4XZB2</accession>
<dbReference type="OrthoDB" id="5381041at2"/>
<sequence length="234" mass="27482">MKKLIVIILFLIIFIGIAFSKRREEIGRDFQSWNNITAFGGFDKVDPRLSNFIYELTYQERFGDDASRHYQTLLRGGIGYKLNERHSLWLGADYIKTRDLVPEVVNTSGIWQQYLYRNKYNDLKYFFRARLEELIISTRKFTVLRGRYMLRGAYPISEDRKTEVIAFNEFFNNFNGDGNIENATLIQNRAFAGLGYNFNKTAHIEIGYMNQYVHNSNGFDFTSDILFSSLVLNF</sequence>
<evidence type="ECO:0000313" key="1">
    <source>
        <dbReference type="EMBL" id="AXA34191.1"/>
    </source>
</evidence>
<evidence type="ECO:0000313" key="3">
    <source>
        <dbReference type="Proteomes" id="UP000251120"/>
    </source>
</evidence>
<reference evidence="1 3" key="1">
    <citation type="submission" date="2017-06" db="EMBL/GenBank/DDBJ databases">
        <title>Complete genome of Francisella adeliensis.</title>
        <authorList>
            <person name="Vallesi A."/>
            <person name="Sjodin A."/>
        </authorList>
    </citation>
    <scope>NUCLEOTIDE SEQUENCE [LARGE SCALE GENOMIC DNA]</scope>
    <source>
        <strain evidence="1 3">FDC440</strain>
    </source>
</reference>
<evidence type="ECO:0000313" key="2">
    <source>
        <dbReference type="EMBL" id="QIW12435.1"/>
    </source>
</evidence>
<organism evidence="1 3">
    <name type="scientific">Francisella adeliensis</name>
    <dbReference type="NCBI Taxonomy" id="2007306"/>
    <lineage>
        <taxon>Bacteria</taxon>
        <taxon>Pseudomonadati</taxon>
        <taxon>Pseudomonadota</taxon>
        <taxon>Gammaproteobacteria</taxon>
        <taxon>Thiotrichales</taxon>
        <taxon>Francisellaceae</taxon>
        <taxon>Francisella</taxon>
    </lineage>
</organism>
<protein>
    <submittedName>
        <fullName evidence="2">DUF2490 domain-containing protein</fullName>
    </submittedName>
</protein>
<dbReference type="Pfam" id="PF10677">
    <property type="entry name" value="DUF2490"/>
    <property type="match status" value="1"/>
</dbReference>
<dbReference type="KEGG" id="fad:CDH04_07140"/>
<reference evidence="2 4" key="2">
    <citation type="submission" date="2019-08" db="EMBL/GenBank/DDBJ databases">
        <title>Complete genome sequences of Francisella adeliensis (FSC1325 and FSC1326).</title>
        <authorList>
            <person name="Ohrman C."/>
            <person name="Uneklint I."/>
            <person name="Vallesi A."/>
            <person name="Karlsson L."/>
            <person name="Sjodin A."/>
        </authorList>
    </citation>
    <scope>NUCLEOTIDE SEQUENCE [LARGE SCALE GENOMIC DNA]</scope>
    <source>
        <strain evidence="2 4">FSC1325</strain>
    </source>
</reference>
<dbReference type="EMBL" id="CP021781">
    <property type="protein sequence ID" value="AXA34191.1"/>
    <property type="molecule type" value="Genomic_DNA"/>
</dbReference>
<dbReference type="Proteomes" id="UP000681131">
    <property type="component" value="Chromosome"/>
</dbReference>
<name>A0A2Z4XZB2_9GAMM</name>
<keyword evidence="4" id="KW-1185">Reference proteome</keyword>
<dbReference type="InterPro" id="IPR019619">
    <property type="entry name" value="DUF2490"/>
</dbReference>
<dbReference type="Proteomes" id="UP000251120">
    <property type="component" value="Chromosome"/>
</dbReference>
<dbReference type="RefSeq" id="WP_112870369.1">
    <property type="nucleotide sequence ID" value="NZ_CP021781.1"/>
</dbReference>
<proteinExistence type="predicted"/>
<dbReference type="AlphaFoldDB" id="A0A2Z4XZB2"/>
<gene>
    <name evidence="1" type="ORF">CDH04_07140</name>
    <name evidence="2" type="ORF">FZC43_07140</name>
</gene>